<organism evidence="11 12">
    <name type="scientific">Geomicrobium halophilum</name>
    <dbReference type="NCBI Taxonomy" id="549000"/>
    <lineage>
        <taxon>Bacteria</taxon>
        <taxon>Bacillati</taxon>
        <taxon>Bacillota</taxon>
        <taxon>Bacilli</taxon>
        <taxon>Bacillales</taxon>
        <taxon>Geomicrobium</taxon>
    </lineage>
</organism>
<evidence type="ECO:0000313" key="12">
    <source>
        <dbReference type="Proteomes" id="UP000568839"/>
    </source>
</evidence>
<dbReference type="SUPFAM" id="SSF52374">
    <property type="entry name" value="Nucleotidylyl transferase"/>
    <property type="match status" value="1"/>
</dbReference>
<dbReference type="Pfam" id="PF14306">
    <property type="entry name" value="PUA_2"/>
    <property type="match status" value="1"/>
</dbReference>
<dbReference type="GO" id="GO:0004781">
    <property type="term" value="F:sulfate adenylyltransferase (ATP) activity"/>
    <property type="evidence" value="ECO:0007669"/>
    <property type="project" value="UniProtKB-UniRule"/>
</dbReference>
<evidence type="ECO:0000256" key="3">
    <source>
        <dbReference type="ARBA" id="ARBA00022695"/>
    </source>
</evidence>
<evidence type="ECO:0000256" key="5">
    <source>
        <dbReference type="ARBA" id="ARBA00022840"/>
    </source>
</evidence>
<keyword evidence="3 8" id="KW-0548">Nucleotidyltransferase</keyword>
<comment type="pathway">
    <text evidence="1 8">Sulfur metabolism; hydrogen sulfide biosynthesis; sulfite from sulfate: step 1/3.</text>
</comment>
<dbReference type="NCBIfam" id="NF003166">
    <property type="entry name" value="PRK04149.1"/>
    <property type="match status" value="1"/>
</dbReference>
<evidence type="ECO:0000256" key="8">
    <source>
        <dbReference type="HAMAP-Rule" id="MF_00066"/>
    </source>
</evidence>
<feature type="domain" description="ATP-sulfurylase PUA-like" evidence="10">
    <location>
        <begin position="5"/>
        <end position="153"/>
    </location>
</feature>
<dbReference type="UniPathway" id="UPA00140">
    <property type="reaction ID" value="UER00204"/>
</dbReference>
<keyword evidence="12" id="KW-1185">Reference proteome</keyword>
<evidence type="ECO:0000256" key="1">
    <source>
        <dbReference type="ARBA" id="ARBA00005048"/>
    </source>
</evidence>
<dbReference type="InterPro" id="IPR015947">
    <property type="entry name" value="PUA-like_sf"/>
</dbReference>
<keyword evidence="5 8" id="KW-0067">ATP-binding</keyword>
<sequence>MTTSIPHGGTLVDRRQYGGELPENAIHIPLDDVALADLELIANGAYSPLTGFMTQADYEQVVSSMKLENGLLWSLPITLPVTESLGSELTIGQPAVLEKDGVPYGWINIADIYRPDKEVEAAQVYKTSDDAHPGVNQVYTRPELYVGGEITLTRPVEHGLFEAEALSPEETRAVFVEKNWKTVVGFQTRNPVHRAHEYIQKTALETVDGLLLHPLVGATKKGDIPADVRMKSYKVLLSRYYPQERVKLSVFPAAMRYAGPREAIFHALVRKNYGCTHFIVGRDHAGVGDYYGTYEAQEMLKQFSVEELGISPLYFEHSFYCKACGQMATAKTCPHSNEEHVILSGTKVREMLQNQEAPPKEFSRREVVEVLMDAYKSEVPQ</sequence>
<keyword evidence="2 8" id="KW-0808">Transferase</keyword>
<dbReference type="SUPFAM" id="SSF88697">
    <property type="entry name" value="PUA domain-like"/>
    <property type="match status" value="1"/>
</dbReference>
<dbReference type="PANTHER" id="PTHR43509:SF1">
    <property type="entry name" value="SULFATE ADENYLYLTRANSFERASE"/>
    <property type="match status" value="1"/>
</dbReference>
<dbReference type="EC" id="2.7.7.4" evidence="8"/>
<evidence type="ECO:0000313" key="11">
    <source>
        <dbReference type="EMBL" id="MBB6448516.1"/>
    </source>
</evidence>
<dbReference type="InterPro" id="IPR002650">
    <property type="entry name" value="Sulphate_adenylyltransferase"/>
</dbReference>
<evidence type="ECO:0000259" key="9">
    <source>
        <dbReference type="Pfam" id="PF01747"/>
    </source>
</evidence>
<protein>
    <recommendedName>
        <fullName evidence="8">Sulfate adenylyltransferase</fullName>
        <ecNumber evidence="8">2.7.7.4</ecNumber>
    </recommendedName>
    <alternativeName>
        <fullName evidence="8">ATP-sulfurylase</fullName>
    </alternativeName>
    <alternativeName>
        <fullName evidence="8">Sulfate adenylate transferase</fullName>
        <shortName evidence="8">SAT</shortName>
    </alternativeName>
</protein>
<accession>A0A841PMS0</accession>
<dbReference type="Gene3D" id="3.10.400.10">
    <property type="entry name" value="Sulfate adenylyltransferase"/>
    <property type="match status" value="1"/>
</dbReference>
<dbReference type="HAMAP" id="MF_00066">
    <property type="entry name" value="Sulf_adenylyltr"/>
    <property type="match status" value="1"/>
</dbReference>
<dbReference type="InterPro" id="IPR024951">
    <property type="entry name" value="Sulfurylase_cat_dom"/>
</dbReference>
<dbReference type="Proteomes" id="UP000568839">
    <property type="component" value="Unassembled WGS sequence"/>
</dbReference>
<dbReference type="EMBL" id="JACHHJ010000001">
    <property type="protein sequence ID" value="MBB6448516.1"/>
    <property type="molecule type" value="Genomic_DNA"/>
</dbReference>
<reference evidence="11 12" key="1">
    <citation type="submission" date="2020-08" db="EMBL/GenBank/DDBJ databases">
        <title>Genomic Encyclopedia of Type Strains, Phase IV (KMG-IV): sequencing the most valuable type-strain genomes for metagenomic binning, comparative biology and taxonomic classification.</title>
        <authorList>
            <person name="Goeker M."/>
        </authorList>
    </citation>
    <scope>NUCLEOTIDE SEQUENCE [LARGE SCALE GENOMIC DNA]</scope>
    <source>
        <strain evidence="11 12">DSM 21769</strain>
    </source>
</reference>
<dbReference type="Pfam" id="PF01747">
    <property type="entry name" value="ATP-sulfurylase"/>
    <property type="match status" value="1"/>
</dbReference>
<comment type="similarity">
    <text evidence="6 8">Belongs to the sulfate adenylyltransferase family.</text>
</comment>
<dbReference type="CDD" id="cd00517">
    <property type="entry name" value="ATPS"/>
    <property type="match status" value="1"/>
</dbReference>
<dbReference type="InterPro" id="IPR025980">
    <property type="entry name" value="ATP-Sase_PUA-like_dom"/>
</dbReference>
<dbReference type="AlphaFoldDB" id="A0A841PMS0"/>
<dbReference type="GO" id="GO:0005524">
    <property type="term" value="F:ATP binding"/>
    <property type="evidence" value="ECO:0007669"/>
    <property type="project" value="UniProtKB-KW"/>
</dbReference>
<dbReference type="RefSeq" id="WP_184402501.1">
    <property type="nucleotide sequence ID" value="NZ_JACHHJ010000001.1"/>
</dbReference>
<proteinExistence type="inferred from homology"/>
<name>A0A841PMS0_9BACL</name>
<evidence type="ECO:0000256" key="4">
    <source>
        <dbReference type="ARBA" id="ARBA00022741"/>
    </source>
</evidence>
<evidence type="ECO:0000256" key="6">
    <source>
        <dbReference type="ARBA" id="ARBA00037980"/>
    </source>
</evidence>
<dbReference type="GO" id="GO:0070814">
    <property type="term" value="P:hydrogen sulfide biosynthetic process"/>
    <property type="evidence" value="ECO:0007669"/>
    <property type="project" value="UniProtKB-UniRule"/>
</dbReference>
<dbReference type="InterPro" id="IPR014729">
    <property type="entry name" value="Rossmann-like_a/b/a_fold"/>
</dbReference>
<dbReference type="GO" id="GO:0000103">
    <property type="term" value="P:sulfate assimilation"/>
    <property type="evidence" value="ECO:0007669"/>
    <property type="project" value="UniProtKB-UniRule"/>
</dbReference>
<dbReference type="PANTHER" id="PTHR43509">
    <property type="match status" value="1"/>
</dbReference>
<evidence type="ECO:0000256" key="2">
    <source>
        <dbReference type="ARBA" id="ARBA00022679"/>
    </source>
</evidence>
<dbReference type="InterPro" id="IPR020792">
    <property type="entry name" value="SO4_adenylyltransferase_pro"/>
</dbReference>
<evidence type="ECO:0000256" key="7">
    <source>
        <dbReference type="ARBA" id="ARBA00049370"/>
    </source>
</evidence>
<evidence type="ECO:0000259" key="10">
    <source>
        <dbReference type="Pfam" id="PF14306"/>
    </source>
</evidence>
<gene>
    <name evidence="8" type="primary">sat</name>
    <name evidence="11" type="ORF">HNR44_000465</name>
</gene>
<dbReference type="Gene3D" id="3.40.50.620">
    <property type="entry name" value="HUPs"/>
    <property type="match status" value="1"/>
</dbReference>
<comment type="caution">
    <text evidence="11">The sequence shown here is derived from an EMBL/GenBank/DDBJ whole genome shotgun (WGS) entry which is preliminary data.</text>
</comment>
<keyword evidence="4 8" id="KW-0547">Nucleotide-binding</keyword>
<dbReference type="NCBIfam" id="TIGR00339">
    <property type="entry name" value="sopT"/>
    <property type="match status" value="1"/>
</dbReference>
<comment type="catalytic activity">
    <reaction evidence="7 8">
        <text>sulfate + ATP + H(+) = adenosine 5'-phosphosulfate + diphosphate</text>
        <dbReference type="Rhea" id="RHEA:18133"/>
        <dbReference type="ChEBI" id="CHEBI:15378"/>
        <dbReference type="ChEBI" id="CHEBI:16189"/>
        <dbReference type="ChEBI" id="CHEBI:30616"/>
        <dbReference type="ChEBI" id="CHEBI:33019"/>
        <dbReference type="ChEBI" id="CHEBI:58243"/>
        <dbReference type="EC" id="2.7.7.4"/>
    </reaction>
</comment>
<feature type="domain" description="Sulphate adenylyltransferase catalytic" evidence="9">
    <location>
        <begin position="166"/>
        <end position="373"/>
    </location>
</feature>